<dbReference type="InterPro" id="IPR001647">
    <property type="entry name" value="HTH_TetR"/>
</dbReference>
<accession>A0A2N5KWQ6</accession>
<dbReference type="EMBL" id="PKIW01000056">
    <property type="protein sequence ID" value="PLT10623.1"/>
    <property type="molecule type" value="Genomic_DNA"/>
</dbReference>
<evidence type="ECO:0000313" key="4">
    <source>
        <dbReference type="EMBL" id="PLT10623.1"/>
    </source>
</evidence>
<feature type="DNA-binding region" description="H-T-H motif" evidence="2">
    <location>
        <begin position="29"/>
        <end position="48"/>
    </location>
</feature>
<organism evidence="4 5">
    <name type="scientific">Lactobacillus crispatus</name>
    <dbReference type="NCBI Taxonomy" id="47770"/>
    <lineage>
        <taxon>Bacteria</taxon>
        <taxon>Bacillati</taxon>
        <taxon>Bacillota</taxon>
        <taxon>Bacilli</taxon>
        <taxon>Lactobacillales</taxon>
        <taxon>Lactobacillaceae</taxon>
        <taxon>Lactobacillus</taxon>
    </lineage>
</organism>
<evidence type="ECO:0000313" key="5">
    <source>
        <dbReference type="Proteomes" id="UP000235119"/>
    </source>
</evidence>
<dbReference type="SUPFAM" id="SSF46689">
    <property type="entry name" value="Homeodomain-like"/>
    <property type="match status" value="1"/>
</dbReference>
<proteinExistence type="predicted"/>
<evidence type="ECO:0000259" key="3">
    <source>
        <dbReference type="PROSITE" id="PS50977"/>
    </source>
</evidence>
<feature type="domain" description="HTH tetR-type" evidence="3">
    <location>
        <begin position="6"/>
        <end position="66"/>
    </location>
</feature>
<reference evidence="4 5" key="1">
    <citation type="submission" date="2017-12" db="EMBL/GenBank/DDBJ databases">
        <title>Phylogenetic diversity of female urinary microbiome.</title>
        <authorList>
            <person name="Thomas-White K."/>
            <person name="Wolfe A.J."/>
        </authorList>
    </citation>
    <scope>NUCLEOTIDE SEQUENCE [LARGE SCALE GENOMIC DNA]</scope>
    <source>
        <strain evidence="4 5">UMB0085</strain>
    </source>
</reference>
<gene>
    <name evidence="4" type="ORF">CYJ79_09475</name>
</gene>
<comment type="caution">
    <text evidence="4">The sequence shown here is derived from an EMBL/GenBank/DDBJ whole genome shotgun (WGS) entry which is preliminary data.</text>
</comment>
<name>A0A2N5KWQ6_9LACO</name>
<dbReference type="InterPro" id="IPR009057">
    <property type="entry name" value="Homeodomain-like_sf"/>
</dbReference>
<dbReference type="PROSITE" id="PS50977">
    <property type="entry name" value="HTH_TETR_2"/>
    <property type="match status" value="1"/>
</dbReference>
<sequence>MDIRVTNTKNRLVESLLTCLEEKSVYELKVKDIIEVSGVSTRTFYQYYADVNSLVADVENDFIEGYKDSIRRDRESLANIDMTLPTQDQLKAVLSATKNTISYCFDHKREIQLLLSDNGDIRFYNLIFDTSCDEFFERINSMDDSQGIKLTGKERIAMLIDVQVFINSMIDLVRVLLNYSDRLSPYDMRENIMAFLHKTPLDELTSFLKKDKKSSNKNSVD</sequence>
<dbReference type="Gene3D" id="1.10.357.10">
    <property type="entry name" value="Tetracycline Repressor, domain 2"/>
    <property type="match status" value="1"/>
</dbReference>
<evidence type="ECO:0000256" key="2">
    <source>
        <dbReference type="PROSITE-ProRule" id="PRU00335"/>
    </source>
</evidence>
<keyword evidence="1 2" id="KW-0238">DNA-binding</keyword>
<protein>
    <submittedName>
        <fullName evidence="4">TetR/AcrR family transcriptional regulator</fullName>
    </submittedName>
</protein>
<dbReference type="GO" id="GO:0003677">
    <property type="term" value="F:DNA binding"/>
    <property type="evidence" value="ECO:0007669"/>
    <property type="project" value="UniProtKB-UniRule"/>
</dbReference>
<dbReference type="AlphaFoldDB" id="A0A2N5KWQ6"/>
<dbReference type="RefSeq" id="WP_068813743.1">
    <property type="nucleotide sequence ID" value="NZ_MAKH01000065.1"/>
</dbReference>
<evidence type="ECO:0000256" key="1">
    <source>
        <dbReference type="ARBA" id="ARBA00023125"/>
    </source>
</evidence>
<dbReference type="Proteomes" id="UP000235119">
    <property type="component" value="Unassembled WGS sequence"/>
</dbReference>